<proteinExistence type="predicted"/>
<evidence type="ECO:0000313" key="8">
    <source>
        <dbReference type="EMBL" id="PTQ10878.1"/>
    </source>
</evidence>
<feature type="transmembrane region" description="Helical" evidence="7">
    <location>
        <begin position="495"/>
        <end position="516"/>
    </location>
</feature>
<dbReference type="Proteomes" id="UP000244162">
    <property type="component" value="Unassembled WGS sequence"/>
</dbReference>
<keyword evidence="3" id="KW-1003">Cell membrane</keyword>
<keyword evidence="5 7" id="KW-1133">Transmembrane helix</keyword>
<keyword evidence="4 7" id="KW-0812">Transmembrane</keyword>
<evidence type="ECO:0000256" key="1">
    <source>
        <dbReference type="ARBA" id="ARBA00004651"/>
    </source>
</evidence>
<accession>A0A2T5FXM0</accession>
<feature type="transmembrane region" description="Helical" evidence="7">
    <location>
        <begin position="107"/>
        <end position="124"/>
    </location>
</feature>
<comment type="subcellular location">
    <subcellularLocation>
        <location evidence="1">Cell membrane</location>
        <topology evidence="1">Multi-pass membrane protein</topology>
    </subcellularLocation>
</comment>
<dbReference type="InterPro" id="IPR006726">
    <property type="entry name" value="PHBA_efflux_AaeB/fusaric-R"/>
</dbReference>
<sequence>MPAALRHGIFSLNCFAAAMLALYVSLGLGLDRPYWAMITVYITSQPLAGALRSKALYRLLGTLLGAAASLTLVPALINVPALLSLALAAWLGLCLFVALLDRTPRSYLFMLAGYSAMLIAFPQVEQPQGLFDTAILRVQEIAIGVVSAALVHTIVFPQSVMVVLADRVRGVLADANCWIADSLSGRQHPRIAAERRKFAADATEIHLMATHLPFDTANLRPRRRLLVALQDQLVRLLPLTTAVEDRLQALGGPDALPEPAALLLADAAAWAGDADRPNEEAVSLAARAARLVEALEADAAARPEGASWSDLLLMSLFTRLGEMIGTHARARALAAHVDDPGRPADETLASLPESADRQLHRDPGMALLSAMSAAAGVLVCCAFWIATAWPEGAIAAMFAGVLGSLFAGLDDPTPHQNKFFLMTLLSIPLAAFYLFAVMPHIDGFAMLALVLAPVLLPFGMLLALPAQMMTALPMFIGFLGALAIGPAYAGQFESFLNINFAQAIGVLVALVMTRLVRVVGAAGAARRLVRATDRALIAIAQRRDRTDLAGWTSRMIDTTGLLAPRLAAAGGAPDLATVDPLRDLRLGVTLLQLRMLIPIAGATLAHLLDGIARHLAGRLAPGRPQQISDPALLAMLDEAIGHVAGLASRARRDGLVALTGLRRNLFPDAPAYRAMPKGAG</sequence>
<evidence type="ECO:0000256" key="4">
    <source>
        <dbReference type="ARBA" id="ARBA00022692"/>
    </source>
</evidence>
<organism evidence="8 9">
    <name type="scientific">Sphingomonas oleivorans</name>
    <dbReference type="NCBI Taxonomy" id="1735121"/>
    <lineage>
        <taxon>Bacteria</taxon>
        <taxon>Pseudomonadati</taxon>
        <taxon>Pseudomonadota</taxon>
        <taxon>Alphaproteobacteria</taxon>
        <taxon>Sphingomonadales</taxon>
        <taxon>Sphingomonadaceae</taxon>
        <taxon>Sphingomonas</taxon>
    </lineage>
</organism>
<gene>
    <name evidence="8" type="ORF">CLG96_10840</name>
</gene>
<name>A0A2T5FXM0_9SPHN</name>
<dbReference type="PANTHER" id="PTHR30509:SF9">
    <property type="entry name" value="MULTIDRUG RESISTANCE PROTEIN MDTO"/>
    <property type="match status" value="1"/>
</dbReference>
<feature type="transmembrane region" description="Helical" evidence="7">
    <location>
        <begin position="444"/>
        <end position="464"/>
    </location>
</feature>
<feature type="transmembrane region" description="Helical" evidence="7">
    <location>
        <begin position="366"/>
        <end position="386"/>
    </location>
</feature>
<feature type="transmembrane region" description="Helical" evidence="7">
    <location>
        <begin position="421"/>
        <end position="438"/>
    </location>
</feature>
<feature type="transmembrane region" description="Helical" evidence="7">
    <location>
        <begin position="83"/>
        <end position="100"/>
    </location>
</feature>
<dbReference type="OrthoDB" id="9807111at2"/>
<dbReference type="EMBL" id="NWBU01000009">
    <property type="protein sequence ID" value="PTQ10878.1"/>
    <property type="molecule type" value="Genomic_DNA"/>
</dbReference>
<evidence type="ECO:0000256" key="6">
    <source>
        <dbReference type="ARBA" id="ARBA00023136"/>
    </source>
</evidence>
<dbReference type="RefSeq" id="WP_107967903.1">
    <property type="nucleotide sequence ID" value="NZ_NWBU01000009.1"/>
</dbReference>
<dbReference type="GO" id="GO:0022857">
    <property type="term" value="F:transmembrane transporter activity"/>
    <property type="evidence" value="ECO:0007669"/>
    <property type="project" value="InterPro"/>
</dbReference>
<protein>
    <submittedName>
        <fullName evidence="8">Fusaric acid resistance protein</fullName>
    </submittedName>
</protein>
<feature type="transmembrane region" description="Helical" evidence="7">
    <location>
        <begin position="56"/>
        <end position="77"/>
    </location>
</feature>
<evidence type="ECO:0000256" key="7">
    <source>
        <dbReference type="SAM" id="Phobius"/>
    </source>
</evidence>
<keyword evidence="2" id="KW-0813">Transport</keyword>
<evidence type="ECO:0000256" key="2">
    <source>
        <dbReference type="ARBA" id="ARBA00022448"/>
    </source>
</evidence>
<keyword evidence="6 7" id="KW-0472">Membrane</keyword>
<feature type="transmembrane region" description="Helical" evidence="7">
    <location>
        <begin position="9"/>
        <end position="28"/>
    </location>
</feature>
<comment type="caution">
    <text evidence="8">The sequence shown here is derived from an EMBL/GenBank/DDBJ whole genome shotgun (WGS) entry which is preliminary data.</text>
</comment>
<reference evidence="8 9" key="1">
    <citation type="submission" date="2017-09" db="EMBL/GenBank/DDBJ databases">
        <title>Sphingomonas panjinensis sp.nov., isolated from oil-contaminated soil.</title>
        <authorList>
            <person name="Wang L."/>
            <person name="Chen L."/>
        </authorList>
    </citation>
    <scope>NUCLEOTIDE SEQUENCE [LARGE SCALE GENOMIC DNA]</scope>
    <source>
        <strain evidence="8 9">FW-11</strain>
    </source>
</reference>
<feature type="transmembrane region" description="Helical" evidence="7">
    <location>
        <begin position="34"/>
        <end position="51"/>
    </location>
</feature>
<evidence type="ECO:0000313" key="9">
    <source>
        <dbReference type="Proteomes" id="UP000244162"/>
    </source>
</evidence>
<evidence type="ECO:0000256" key="5">
    <source>
        <dbReference type="ARBA" id="ARBA00022989"/>
    </source>
</evidence>
<feature type="transmembrane region" description="Helical" evidence="7">
    <location>
        <begin position="144"/>
        <end position="165"/>
    </location>
</feature>
<dbReference type="AlphaFoldDB" id="A0A2T5FXM0"/>
<keyword evidence="9" id="KW-1185">Reference proteome</keyword>
<feature type="transmembrane region" description="Helical" evidence="7">
    <location>
        <begin position="392"/>
        <end position="409"/>
    </location>
</feature>
<dbReference type="PANTHER" id="PTHR30509">
    <property type="entry name" value="P-HYDROXYBENZOIC ACID EFFLUX PUMP SUBUNIT-RELATED"/>
    <property type="match status" value="1"/>
</dbReference>
<evidence type="ECO:0000256" key="3">
    <source>
        <dbReference type="ARBA" id="ARBA00022475"/>
    </source>
</evidence>
<dbReference type="GO" id="GO:0005886">
    <property type="term" value="C:plasma membrane"/>
    <property type="evidence" value="ECO:0007669"/>
    <property type="project" value="UniProtKB-SubCell"/>
</dbReference>
<dbReference type="Pfam" id="PF04632">
    <property type="entry name" value="FUSC"/>
    <property type="match status" value="1"/>
</dbReference>
<feature type="transmembrane region" description="Helical" evidence="7">
    <location>
        <begin position="471"/>
        <end position="489"/>
    </location>
</feature>